<dbReference type="PROSITE" id="PS00018">
    <property type="entry name" value="EF_HAND_1"/>
    <property type="match status" value="2"/>
</dbReference>
<keyword evidence="2" id="KW-0732">Signal</keyword>
<feature type="chain" id="PRO_5037792579" evidence="2">
    <location>
        <begin position="18"/>
        <end position="177"/>
    </location>
</feature>
<keyword evidence="4" id="KW-1185">Reference proteome</keyword>
<evidence type="ECO:0000256" key="1">
    <source>
        <dbReference type="ARBA" id="ARBA00022837"/>
    </source>
</evidence>
<dbReference type="PANTHER" id="PTHR10827:SF85">
    <property type="entry name" value="CALCIUM-BINDING PROTEIN"/>
    <property type="match status" value="1"/>
</dbReference>
<dbReference type="PROSITE" id="PS50222">
    <property type="entry name" value="EF_HAND_2"/>
    <property type="match status" value="3"/>
</dbReference>
<dbReference type="Proteomes" id="UP000887566">
    <property type="component" value="Unplaced"/>
</dbReference>
<dbReference type="InterPro" id="IPR011992">
    <property type="entry name" value="EF-hand-dom_pair"/>
</dbReference>
<keyword evidence="1" id="KW-0106">Calcium</keyword>
<feature type="domain" description="EF-hand" evidence="3">
    <location>
        <begin position="151"/>
        <end position="177"/>
    </location>
</feature>
<evidence type="ECO:0000259" key="3">
    <source>
        <dbReference type="PROSITE" id="PS50222"/>
    </source>
</evidence>
<evidence type="ECO:0000313" key="5">
    <source>
        <dbReference type="WBParaSite" id="PSAMB.scaffold265size96537.g4048.t1"/>
    </source>
</evidence>
<dbReference type="PANTHER" id="PTHR10827">
    <property type="entry name" value="RETICULOCALBIN"/>
    <property type="match status" value="1"/>
</dbReference>
<feature type="domain" description="EF-hand" evidence="3">
    <location>
        <begin position="52"/>
        <end position="79"/>
    </location>
</feature>
<dbReference type="WBParaSite" id="PSAMB.scaffold265size96537.g4048.t1">
    <property type="protein sequence ID" value="PSAMB.scaffold265size96537.g4048.t1"/>
    <property type="gene ID" value="PSAMB.scaffold265size96537.g4048"/>
</dbReference>
<dbReference type="AlphaFoldDB" id="A0A914VX57"/>
<reference evidence="5" key="1">
    <citation type="submission" date="2022-11" db="UniProtKB">
        <authorList>
            <consortium name="WormBaseParasite"/>
        </authorList>
    </citation>
    <scope>IDENTIFICATION</scope>
</reference>
<feature type="signal peptide" evidence="2">
    <location>
        <begin position="1"/>
        <end position="17"/>
    </location>
</feature>
<dbReference type="CDD" id="cd00051">
    <property type="entry name" value="EFh"/>
    <property type="match status" value="1"/>
</dbReference>
<dbReference type="InterPro" id="IPR002048">
    <property type="entry name" value="EF_hand_dom"/>
</dbReference>
<organism evidence="4 5">
    <name type="scientific">Plectus sambesii</name>
    <dbReference type="NCBI Taxonomy" id="2011161"/>
    <lineage>
        <taxon>Eukaryota</taxon>
        <taxon>Metazoa</taxon>
        <taxon>Ecdysozoa</taxon>
        <taxon>Nematoda</taxon>
        <taxon>Chromadorea</taxon>
        <taxon>Plectida</taxon>
        <taxon>Plectina</taxon>
        <taxon>Plectoidea</taxon>
        <taxon>Plectidae</taxon>
        <taxon>Plectus</taxon>
    </lineage>
</organism>
<proteinExistence type="predicted"/>
<feature type="domain" description="EF-hand" evidence="3">
    <location>
        <begin position="114"/>
        <end position="149"/>
    </location>
</feature>
<protein>
    <submittedName>
        <fullName evidence="5">EF-hand domain-containing protein</fullName>
    </submittedName>
</protein>
<dbReference type="SUPFAM" id="SSF47473">
    <property type="entry name" value="EF-hand"/>
    <property type="match status" value="1"/>
</dbReference>
<evidence type="ECO:0000256" key="2">
    <source>
        <dbReference type="SAM" id="SignalP"/>
    </source>
</evidence>
<dbReference type="Gene3D" id="1.10.238.10">
    <property type="entry name" value="EF-hand"/>
    <property type="match status" value="2"/>
</dbReference>
<evidence type="ECO:0000313" key="4">
    <source>
        <dbReference type="Proteomes" id="UP000887566"/>
    </source>
</evidence>
<dbReference type="Pfam" id="PF13499">
    <property type="entry name" value="EF-hand_7"/>
    <property type="match status" value="1"/>
</dbReference>
<sequence>MNNRLFVLAAIINCGIAVPLNSLRGARNIPNVTRPPEISLQTYATPVSEPPAFARVDADKNLSISFEEFTKVMSAREPLMVKEMFQLFDSNIDQQLNEDEYSRFSNDINSYFSQTDDDVFKRFNIMDANKDNFVDLEEFNIWIEQNGGKTDQYDKLFKLSDSNNDQKISFDEFTSDL</sequence>
<accession>A0A914VX57</accession>
<dbReference type="SMART" id="SM00054">
    <property type="entry name" value="EFh"/>
    <property type="match status" value="4"/>
</dbReference>
<name>A0A914VX57_9BILA</name>
<dbReference type="GO" id="GO:0005509">
    <property type="term" value="F:calcium ion binding"/>
    <property type="evidence" value="ECO:0007669"/>
    <property type="project" value="InterPro"/>
</dbReference>
<dbReference type="InterPro" id="IPR018247">
    <property type="entry name" value="EF_Hand_1_Ca_BS"/>
</dbReference>